<dbReference type="HOGENOM" id="CLU_1875592_0_0_1"/>
<protein>
    <submittedName>
        <fullName evidence="1">Uncharacterized protein</fullName>
    </submittedName>
</protein>
<reference evidence="2" key="1">
    <citation type="journal article" date="2014" name="Proc. Natl. Acad. Sci. U.S.A.">
        <title>Extensive sampling of basidiomycete genomes demonstrates inadequacy of the white-rot/brown-rot paradigm for wood decay fungi.</title>
        <authorList>
            <person name="Riley R."/>
            <person name="Salamov A.A."/>
            <person name="Brown D.W."/>
            <person name="Nagy L.G."/>
            <person name="Floudas D."/>
            <person name="Held B.W."/>
            <person name="Levasseur A."/>
            <person name="Lombard V."/>
            <person name="Morin E."/>
            <person name="Otillar R."/>
            <person name="Lindquist E.A."/>
            <person name="Sun H."/>
            <person name="LaButti K.M."/>
            <person name="Schmutz J."/>
            <person name="Jabbour D."/>
            <person name="Luo H."/>
            <person name="Baker S.E."/>
            <person name="Pisabarro A.G."/>
            <person name="Walton J.D."/>
            <person name="Blanchette R.A."/>
            <person name="Henrissat B."/>
            <person name="Martin F."/>
            <person name="Cullen D."/>
            <person name="Hibbett D.S."/>
            <person name="Grigoriev I.V."/>
        </authorList>
    </citation>
    <scope>NUCLEOTIDE SEQUENCE [LARGE SCALE GENOMIC DNA]</scope>
    <source>
        <strain evidence="2">CBS 339.88</strain>
    </source>
</reference>
<dbReference type="Proteomes" id="UP000027222">
    <property type="component" value="Unassembled WGS sequence"/>
</dbReference>
<name>A0A067S9S1_GALM3</name>
<accession>A0A067S9S1</accession>
<keyword evidence="2" id="KW-1185">Reference proteome</keyword>
<dbReference type="AlphaFoldDB" id="A0A067S9S1"/>
<evidence type="ECO:0000313" key="2">
    <source>
        <dbReference type="Proteomes" id="UP000027222"/>
    </source>
</evidence>
<sequence length="136" mass="14919">MHETPGACGLSWAGIASSMIHTLCHSALLKRSRSQLDVHLCQGAVFSRVQAICQQIISPEEFSAVSLSTPFNTALPRCFSTLDPKPTLQSTLLTPGLHQSSTYPPVAPRLMSHGCSCERPRRFQISRLKNTWELSA</sequence>
<organism evidence="1 2">
    <name type="scientific">Galerina marginata (strain CBS 339.88)</name>
    <dbReference type="NCBI Taxonomy" id="685588"/>
    <lineage>
        <taxon>Eukaryota</taxon>
        <taxon>Fungi</taxon>
        <taxon>Dikarya</taxon>
        <taxon>Basidiomycota</taxon>
        <taxon>Agaricomycotina</taxon>
        <taxon>Agaricomycetes</taxon>
        <taxon>Agaricomycetidae</taxon>
        <taxon>Agaricales</taxon>
        <taxon>Agaricineae</taxon>
        <taxon>Strophariaceae</taxon>
        <taxon>Galerina</taxon>
    </lineage>
</organism>
<evidence type="ECO:0000313" key="1">
    <source>
        <dbReference type="EMBL" id="KDR67591.1"/>
    </source>
</evidence>
<gene>
    <name evidence="1" type="ORF">GALMADRAFT_258278</name>
</gene>
<dbReference type="EMBL" id="KL142414">
    <property type="protein sequence ID" value="KDR67591.1"/>
    <property type="molecule type" value="Genomic_DNA"/>
</dbReference>
<proteinExistence type="predicted"/>